<proteinExistence type="predicted"/>
<accession>A0ABD0S0H0</accession>
<comment type="caution">
    <text evidence="2">The sequence shown here is derived from an EMBL/GenBank/DDBJ whole genome shotgun (WGS) entry which is preliminary data.</text>
</comment>
<evidence type="ECO:0000256" key="1">
    <source>
        <dbReference type="SAM" id="MobiDB-lite"/>
    </source>
</evidence>
<evidence type="ECO:0000313" key="2">
    <source>
        <dbReference type="EMBL" id="KAL0204292.1"/>
    </source>
</evidence>
<organism evidence="2 3">
    <name type="scientific">Cirrhinus mrigala</name>
    <name type="common">Mrigala</name>
    <dbReference type="NCBI Taxonomy" id="683832"/>
    <lineage>
        <taxon>Eukaryota</taxon>
        <taxon>Metazoa</taxon>
        <taxon>Chordata</taxon>
        <taxon>Craniata</taxon>
        <taxon>Vertebrata</taxon>
        <taxon>Euteleostomi</taxon>
        <taxon>Actinopterygii</taxon>
        <taxon>Neopterygii</taxon>
        <taxon>Teleostei</taxon>
        <taxon>Ostariophysi</taxon>
        <taxon>Cypriniformes</taxon>
        <taxon>Cyprinidae</taxon>
        <taxon>Labeoninae</taxon>
        <taxon>Labeonini</taxon>
        <taxon>Cirrhinus</taxon>
    </lineage>
</organism>
<feature type="region of interest" description="Disordered" evidence="1">
    <location>
        <begin position="1"/>
        <end position="62"/>
    </location>
</feature>
<name>A0ABD0S0H0_CIRMR</name>
<dbReference type="EMBL" id="JAMKFB020000001">
    <property type="protein sequence ID" value="KAL0204292.1"/>
    <property type="molecule type" value="Genomic_DNA"/>
</dbReference>
<sequence>SPASERAVFPDVEDDDLDPNYARINNFREPPASNQSPYPPGTPTHNYSLPTVPAPNRVPPNEDALEGLYAKVNKQRTAPPKTDR</sequence>
<reference evidence="2 3" key="1">
    <citation type="submission" date="2024-05" db="EMBL/GenBank/DDBJ databases">
        <title>Genome sequencing and assembly of Indian major carp, Cirrhinus mrigala (Hamilton, 1822).</title>
        <authorList>
            <person name="Mohindra V."/>
            <person name="Chowdhury L.M."/>
            <person name="Lal K."/>
            <person name="Jena J.K."/>
        </authorList>
    </citation>
    <scope>NUCLEOTIDE SEQUENCE [LARGE SCALE GENOMIC DNA]</scope>
    <source>
        <strain evidence="2">CM1030</strain>
        <tissue evidence="2">Blood</tissue>
    </source>
</reference>
<dbReference type="AlphaFoldDB" id="A0ABD0S0H0"/>
<dbReference type="Proteomes" id="UP001529510">
    <property type="component" value="Unassembled WGS sequence"/>
</dbReference>
<feature type="non-terminal residue" evidence="2">
    <location>
        <position position="1"/>
    </location>
</feature>
<keyword evidence="3" id="KW-1185">Reference proteome</keyword>
<protein>
    <submittedName>
        <fullName evidence="2">Uncharacterized protein</fullName>
    </submittedName>
</protein>
<gene>
    <name evidence="2" type="ORF">M9458_002310</name>
</gene>
<evidence type="ECO:0000313" key="3">
    <source>
        <dbReference type="Proteomes" id="UP001529510"/>
    </source>
</evidence>